<reference evidence="1" key="1">
    <citation type="submission" date="2021-03" db="EMBL/GenBank/DDBJ databases">
        <authorList>
            <person name="Kanchanasin P."/>
            <person name="Saeng-In P."/>
            <person name="Phongsopitanun W."/>
            <person name="Yuki M."/>
            <person name="Kudo T."/>
            <person name="Ohkuma M."/>
            <person name="Tanasupawat S."/>
        </authorList>
    </citation>
    <scope>NUCLEOTIDE SEQUENCE</scope>
    <source>
        <strain evidence="1">GKU 128</strain>
    </source>
</reference>
<dbReference type="PANTHER" id="PTHR38436:SF1">
    <property type="entry name" value="ESTER CYCLASE"/>
    <property type="match status" value="1"/>
</dbReference>
<dbReference type="RefSeq" id="WP_208256445.1">
    <property type="nucleotide sequence ID" value="NZ_JAGEOJ010000006.1"/>
</dbReference>
<dbReference type="Gene3D" id="3.10.450.50">
    <property type="match status" value="1"/>
</dbReference>
<evidence type="ECO:0000313" key="2">
    <source>
        <dbReference type="Proteomes" id="UP000669179"/>
    </source>
</evidence>
<dbReference type="Pfam" id="PF07366">
    <property type="entry name" value="SnoaL"/>
    <property type="match status" value="1"/>
</dbReference>
<dbReference type="InterPro" id="IPR032710">
    <property type="entry name" value="NTF2-like_dom_sf"/>
</dbReference>
<dbReference type="PANTHER" id="PTHR38436">
    <property type="entry name" value="POLYKETIDE CYCLASE SNOAL-LIKE DOMAIN"/>
    <property type="match status" value="1"/>
</dbReference>
<dbReference type="SUPFAM" id="SSF54427">
    <property type="entry name" value="NTF2-like"/>
    <property type="match status" value="1"/>
</dbReference>
<proteinExistence type="predicted"/>
<gene>
    <name evidence="1" type="ORF">J4573_16910</name>
</gene>
<keyword evidence="2" id="KW-1185">Reference proteome</keyword>
<comment type="caution">
    <text evidence="1">The sequence shown here is derived from an EMBL/GenBank/DDBJ whole genome shotgun (WGS) entry which is preliminary data.</text>
</comment>
<accession>A0A939PHS6</accession>
<dbReference type="AlphaFoldDB" id="A0A939PHS6"/>
<organism evidence="1 2">
    <name type="scientific">Actinomadura barringtoniae</name>
    <dbReference type="NCBI Taxonomy" id="1427535"/>
    <lineage>
        <taxon>Bacteria</taxon>
        <taxon>Bacillati</taxon>
        <taxon>Actinomycetota</taxon>
        <taxon>Actinomycetes</taxon>
        <taxon>Streptosporangiales</taxon>
        <taxon>Thermomonosporaceae</taxon>
        <taxon>Actinomadura</taxon>
    </lineage>
</organism>
<sequence length="142" mass="15688">MMTRDEMDAVLDAHFRAEAAKDLDGVLATLTEDAEHDAVGFPVAVLNDHEAIRERYVELFEGLVDDKVEPVRRYHGDGFVVDECVITGRVDGIMLGIPGEGRTVSFRLLHVCEFRDGKMSRENVWMDAIAILAQLGAFPAAA</sequence>
<dbReference type="EMBL" id="JAGEOJ010000006">
    <property type="protein sequence ID" value="MBO2448786.1"/>
    <property type="molecule type" value="Genomic_DNA"/>
</dbReference>
<name>A0A939PHS6_9ACTN</name>
<dbReference type="InterPro" id="IPR009959">
    <property type="entry name" value="Cyclase_SnoaL-like"/>
</dbReference>
<dbReference type="Proteomes" id="UP000669179">
    <property type="component" value="Unassembled WGS sequence"/>
</dbReference>
<dbReference type="GO" id="GO:0030638">
    <property type="term" value="P:polyketide metabolic process"/>
    <property type="evidence" value="ECO:0007669"/>
    <property type="project" value="InterPro"/>
</dbReference>
<protein>
    <submittedName>
        <fullName evidence="1">Ester cyclase</fullName>
    </submittedName>
</protein>
<evidence type="ECO:0000313" key="1">
    <source>
        <dbReference type="EMBL" id="MBO2448786.1"/>
    </source>
</evidence>